<sequence>MQLDILNHKQTSIDGDREASTSVACEPMWFQTHFVGGMEMYADVETVAAYFDVHQGWFKRCARPMQADPLGENGYALTIGRFGALGYEVEPKIGLNLLPQQNRVYLIETIAIPDYVPPGYDVEFKAAQELIEVPADYSNIKLRHTEDLPPTMTRVEWNLDLKVGVCFPKFIQALPLPLVQKTGDRLLAQIVKQVSRRLTYKVQEDFHSTIGRDRLEVFKKKRAKTPSSDLCRQCSGDNGTGEEIPEDLETP</sequence>
<name>A0ABS3FQ77_9CYAN</name>
<accession>A0ABS3FQ77</accession>
<organism evidence="2 3">
    <name type="scientific">Phormidium pseudopriestleyi FRX01</name>
    <dbReference type="NCBI Taxonomy" id="1759528"/>
    <lineage>
        <taxon>Bacteria</taxon>
        <taxon>Bacillati</taxon>
        <taxon>Cyanobacteriota</taxon>
        <taxon>Cyanophyceae</taxon>
        <taxon>Oscillatoriophycideae</taxon>
        <taxon>Oscillatoriales</taxon>
        <taxon>Oscillatoriaceae</taxon>
        <taxon>Phormidium</taxon>
    </lineage>
</organism>
<dbReference type="Proteomes" id="UP000664844">
    <property type="component" value="Unassembled WGS sequence"/>
</dbReference>
<keyword evidence="3" id="KW-1185">Reference proteome</keyword>
<proteinExistence type="predicted"/>
<evidence type="ECO:0000313" key="2">
    <source>
        <dbReference type="EMBL" id="MBO0349282.1"/>
    </source>
</evidence>
<evidence type="ECO:0000313" key="3">
    <source>
        <dbReference type="Proteomes" id="UP000664844"/>
    </source>
</evidence>
<dbReference type="EMBL" id="JAFLQW010000249">
    <property type="protein sequence ID" value="MBO0349282.1"/>
    <property type="molecule type" value="Genomic_DNA"/>
</dbReference>
<protein>
    <submittedName>
        <fullName evidence="2">DUF1997 domain-containing protein</fullName>
    </submittedName>
</protein>
<comment type="caution">
    <text evidence="2">The sequence shown here is derived from an EMBL/GenBank/DDBJ whole genome shotgun (WGS) entry which is preliminary data.</text>
</comment>
<feature type="region of interest" description="Disordered" evidence="1">
    <location>
        <begin position="223"/>
        <end position="251"/>
    </location>
</feature>
<reference evidence="2 3" key="1">
    <citation type="submission" date="2021-03" db="EMBL/GenBank/DDBJ databases">
        <title>Metabolic Capacity of the Antarctic Cyanobacterium Phormidium pseudopriestleyi that Sustains Oxygenic Photosynthesis in the Presence of Hydrogen Sulfide.</title>
        <authorList>
            <person name="Lumian J.E."/>
            <person name="Jungblut A.D."/>
            <person name="Dillon M.L."/>
            <person name="Hawes I."/>
            <person name="Doran P.T."/>
            <person name="Mackey T.J."/>
            <person name="Dick G.J."/>
            <person name="Grettenberger C.L."/>
            <person name="Sumner D.Y."/>
        </authorList>
    </citation>
    <scope>NUCLEOTIDE SEQUENCE [LARGE SCALE GENOMIC DNA]</scope>
    <source>
        <strain evidence="2 3">FRX01</strain>
    </source>
</reference>
<dbReference type="Pfam" id="PF09366">
    <property type="entry name" value="DUF1997"/>
    <property type="match status" value="1"/>
</dbReference>
<dbReference type="InterPro" id="IPR018971">
    <property type="entry name" value="DUF1997"/>
</dbReference>
<evidence type="ECO:0000256" key="1">
    <source>
        <dbReference type="SAM" id="MobiDB-lite"/>
    </source>
</evidence>
<gene>
    <name evidence="2" type="ORF">J0895_09220</name>
</gene>
<dbReference type="RefSeq" id="WP_207087813.1">
    <property type="nucleotide sequence ID" value="NZ_JAFLQW010000249.1"/>
</dbReference>